<dbReference type="SUPFAM" id="SSF54593">
    <property type="entry name" value="Glyoxalase/Bleomycin resistance protein/Dihydroxybiphenyl dioxygenase"/>
    <property type="match status" value="1"/>
</dbReference>
<protein>
    <submittedName>
        <fullName evidence="2">Glyoxalase</fullName>
    </submittedName>
</protein>
<evidence type="ECO:0000313" key="2">
    <source>
        <dbReference type="EMBL" id="MBG0563513.1"/>
    </source>
</evidence>
<dbReference type="Proteomes" id="UP000598146">
    <property type="component" value="Unassembled WGS sequence"/>
</dbReference>
<name>A0A931CAG4_9ACTN</name>
<proteinExistence type="predicted"/>
<dbReference type="PANTHER" id="PTHR33993">
    <property type="entry name" value="GLYOXALASE-RELATED"/>
    <property type="match status" value="1"/>
</dbReference>
<dbReference type="Gene3D" id="3.10.180.10">
    <property type="entry name" value="2,3-Dihydroxybiphenyl 1,2-Dioxygenase, domain 1"/>
    <property type="match status" value="1"/>
</dbReference>
<evidence type="ECO:0000259" key="1">
    <source>
        <dbReference type="PROSITE" id="PS51819"/>
    </source>
</evidence>
<feature type="domain" description="VOC" evidence="1">
    <location>
        <begin position="4"/>
        <end position="112"/>
    </location>
</feature>
<accession>A0A931CAG4</accession>
<evidence type="ECO:0000313" key="3">
    <source>
        <dbReference type="Proteomes" id="UP000598146"/>
    </source>
</evidence>
<comment type="caution">
    <text evidence="2">The sequence shown here is derived from an EMBL/GenBank/DDBJ whole genome shotgun (WGS) entry which is preliminary data.</text>
</comment>
<dbReference type="InterPro" id="IPR037523">
    <property type="entry name" value="VOC_core"/>
</dbReference>
<dbReference type="PANTHER" id="PTHR33993:SF2">
    <property type="entry name" value="VOC DOMAIN-CONTAINING PROTEIN"/>
    <property type="match status" value="1"/>
</dbReference>
<dbReference type="Pfam" id="PF00903">
    <property type="entry name" value="Glyoxalase"/>
    <property type="match status" value="1"/>
</dbReference>
<reference evidence="2" key="1">
    <citation type="submission" date="2020-11" db="EMBL/GenBank/DDBJ databases">
        <title>Isolation and identification of active actinomycetes.</title>
        <authorList>
            <person name="Sun X."/>
        </authorList>
    </citation>
    <scope>NUCLEOTIDE SEQUENCE</scope>
    <source>
        <strain evidence="2">NEAU-A11</strain>
    </source>
</reference>
<organism evidence="2 3">
    <name type="scientific">Actinoplanes aureus</name>
    <dbReference type="NCBI Taxonomy" id="2792083"/>
    <lineage>
        <taxon>Bacteria</taxon>
        <taxon>Bacillati</taxon>
        <taxon>Actinomycetota</taxon>
        <taxon>Actinomycetes</taxon>
        <taxon>Micromonosporales</taxon>
        <taxon>Micromonosporaceae</taxon>
        <taxon>Actinoplanes</taxon>
    </lineage>
</organism>
<dbReference type="EMBL" id="JADQTO010000008">
    <property type="protein sequence ID" value="MBG0563513.1"/>
    <property type="molecule type" value="Genomic_DNA"/>
</dbReference>
<dbReference type="InterPro" id="IPR004360">
    <property type="entry name" value="Glyas_Fos-R_dOase_dom"/>
</dbReference>
<keyword evidence="3" id="KW-1185">Reference proteome</keyword>
<dbReference type="InterPro" id="IPR052164">
    <property type="entry name" value="Anthracycline_SecMetBiosynth"/>
</dbReference>
<dbReference type="InterPro" id="IPR029068">
    <property type="entry name" value="Glyas_Bleomycin-R_OHBP_Dase"/>
</dbReference>
<gene>
    <name evidence="2" type="ORF">I4J89_18865</name>
</gene>
<sequence length="117" mass="12451">MPMAIRTITVPVKDLDAARALYQTLLGVEPYIDMPYYVGFRPEGSPEVGLDPHGDVAAGPITYWHTEDLEAALAALVAAGATPERSPHDVGDGDLIATVRDADGHLIGLFQGAIDLR</sequence>
<dbReference type="AlphaFoldDB" id="A0A931CAG4"/>
<dbReference type="PROSITE" id="PS51819">
    <property type="entry name" value="VOC"/>
    <property type="match status" value="1"/>
</dbReference>